<reference evidence="2 3" key="1">
    <citation type="journal article" date="2003" name="J. Bacteriol.">
        <title>Complete genome sequence of the ammonia-oxidizing bacterium and obligate chemolithoautotroph Nitrosomonas europaea.</title>
        <authorList>
            <person name="Chain P."/>
            <person name="Lamerdin J."/>
            <person name="Larimer F."/>
            <person name="Regala W."/>
            <person name="Land M."/>
            <person name="Hauser L."/>
            <person name="Hooper A."/>
            <person name="Klotz M."/>
            <person name="Norton J."/>
            <person name="Sayavedra-Soto L."/>
            <person name="Arciero D."/>
            <person name="Hommes N."/>
            <person name="Whittaker M."/>
            <person name="Arp D."/>
        </authorList>
    </citation>
    <scope>NUCLEOTIDE SEQUENCE [LARGE SCALE GENOMIC DNA]</scope>
    <source>
        <strain evidence="3">ATCC 19718 / CIP 103999 / KCTC 2705 / NBRC 14298</strain>
    </source>
</reference>
<dbReference type="InterPro" id="IPR000551">
    <property type="entry name" value="MerR-type_HTH_dom"/>
</dbReference>
<dbReference type="STRING" id="228410.NE1156"/>
<feature type="domain" description="HTH merR-type" evidence="1">
    <location>
        <begin position="17"/>
        <end position="86"/>
    </location>
</feature>
<sequence length="99" mass="11210">MDYDILHGIVIEESEALSLSELCQICNVEVEWIMALVNEGIFEPAGTRPEDWFFSGVALRRVLVVRHLQRDLDVNLSGAALVLELLEERNALLAKINLY</sequence>
<name>Q82VD8_NITEU</name>
<keyword evidence="3" id="KW-1185">Reference proteome</keyword>
<dbReference type="KEGG" id="neu:NE1156"/>
<gene>
    <name evidence="2" type="ordered locus">NE1156</name>
</gene>
<dbReference type="OrthoDB" id="8548356at2"/>
<dbReference type="Gene3D" id="1.10.1660.10">
    <property type="match status" value="1"/>
</dbReference>
<dbReference type="eggNOG" id="COG0789">
    <property type="taxonomic scope" value="Bacteria"/>
</dbReference>
<dbReference type="SMART" id="SM00422">
    <property type="entry name" value="HTH_MERR"/>
    <property type="match status" value="1"/>
</dbReference>
<proteinExistence type="predicted"/>
<dbReference type="RefSeq" id="WP_011111747.1">
    <property type="nucleotide sequence ID" value="NC_004757.1"/>
</dbReference>
<evidence type="ECO:0000313" key="2">
    <source>
        <dbReference type="EMBL" id="CAD85067.1"/>
    </source>
</evidence>
<dbReference type="AlphaFoldDB" id="Q82VD8"/>
<organism evidence="2 3">
    <name type="scientific">Nitrosomonas europaea (strain ATCC 19718 / CIP 103999 / KCTC 2705 / NBRC 14298)</name>
    <dbReference type="NCBI Taxonomy" id="228410"/>
    <lineage>
        <taxon>Bacteria</taxon>
        <taxon>Pseudomonadati</taxon>
        <taxon>Pseudomonadota</taxon>
        <taxon>Betaproteobacteria</taxon>
        <taxon>Nitrosomonadales</taxon>
        <taxon>Nitrosomonadaceae</taxon>
        <taxon>Nitrosomonas</taxon>
    </lineage>
</organism>
<accession>Q82VD8</accession>
<evidence type="ECO:0000259" key="1">
    <source>
        <dbReference type="SMART" id="SM00422"/>
    </source>
</evidence>
<dbReference type="Proteomes" id="UP000001416">
    <property type="component" value="Chromosome"/>
</dbReference>
<dbReference type="HOGENOM" id="CLU_144710_3_0_4"/>
<dbReference type="GO" id="GO:0003677">
    <property type="term" value="F:DNA binding"/>
    <property type="evidence" value="ECO:0007669"/>
    <property type="project" value="InterPro"/>
</dbReference>
<dbReference type="Pfam" id="PF13591">
    <property type="entry name" value="MerR_2"/>
    <property type="match status" value="1"/>
</dbReference>
<dbReference type="EMBL" id="AL954747">
    <property type="protein sequence ID" value="CAD85067.1"/>
    <property type="molecule type" value="Genomic_DNA"/>
</dbReference>
<dbReference type="GO" id="GO:0006355">
    <property type="term" value="P:regulation of DNA-templated transcription"/>
    <property type="evidence" value="ECO:0007669"/>
    <property type="project" value="InterPro"/>
</dbReference>
<protein>
    <submittedName>
        <fullName evidence="2">Bacterial regulatory proteins, MerR family</fullName>
    </submittedName>
</protein>
<evidence type="ECO:0000313" key="3">
    <source>
        <dbReference type="Proteomes" id="UP000001416"/>
    </source>
</evidence>
<dbReference type="GeneID" id="87104333"/>